<name>A0ABZ2G6P3_9SPHN</name>
<feature type="transmembrane region" description="Helical" evidence="2">
    <location>
        <begin position="111"/>
        <end position="134"/>
    </location>
</feature>
<dbReference type="InterPro" id="IPR050721">
    <property type="entry name" value="Trk_Ktr_HKT_K-transport"/>
</dbReference>
<organism evidence="4 5">
    <name type="scientific">Sphingomonas kaistensis</name>
    <dbReference type="NCBI Taxonomy" id="298708"/>
    <lineage>
        <taxon>Bacteria</taxon>
        <taxon>Pseudomonadati</taxon>
        <taxon>Pseudomonadota</taxon>
        <taxon>Alphaproteobacteria</taxon>
        <taxon>Sphingomonadales</taxon>
        <taxon>Sphingomonadaceae</taxon>
        <taxon>Sphingomonas</taxon>
    </lineage>
</organism>
<evidence type="ECO:0000313" key="4">
    <source>
        <dbReference type="EMBL" id="WWM71701.1"/>
    </source>
</evidence>
<dbReference type="SUPFAM" id="SSF51735">
    <property type="entry name" value="NAD(P)-binding Rossmann-fold domains"/>
    <property type="match status" value="1"/>
</dbReference>
<keyword evidence="4" id="KW-0406">Ion transport</keyword>
<feature type="domain" description="RCK N-terminal" evidence="3">
    <location>
        <begin position="151"/>
        <end position="271"/>
    </location>
</feature>
<evidence type="ECO:0000256" key="1">
    <source>
        <dbReference type="ARBA" id="ARBA00004651"/>
    </source>
</evidence>
<sequence>MSRSTPRSGRPSTPSPRVLTNRKVPWATDRLQLRRQSKWSIRAQLGFRLAIMALLLAFIIGFHWIERDSLRDNYDGSISLADIIYFTMISATTTGYGDIVPITERARLFDALIVTPIRIFFLLILAGTAYSFFIKRLWDKYLMRQLQKGLRGHVIVAGFGSSGSEAVAELVARGSEPSDLVVIDCDEEALAQAHAYGCMVLQGDATRDATLQAVHVERARALLVTAGRDDTSILVCLTARHLAPDLRITVSVRASDNELPARAAGATTVINPVSFAGLLMAGSAQGSGVSDYLADLASAQGRVQLHERQVTAKEVGQPLGAITTGLGLRILRGDATVSFEDPESCVLRDGDRIIELLGVGAPTHRPQARHGSALPA</sequence>
<keyword evidence="2" id="KW-0472">Membrane</keyword>
<accession>A0ABZ2G6P3</accession>
<dbReference type="Gene3D" id="3.40.50.720">
    <property type="entry name" value="NAD(P)-binding Rossmann-like Domain"/>
    <property type="match status" value="1"/>
</dbReference>
<keyword evidence="4" id="KW-0407">Ion channel</keyword>
<keyword evidence="5" id="KW-1185">Reference proteome</keyword>
<gene>
    <name evidence="4" type="ORF">V6R86_13745</name>
</gene>
<dbReference type="InterPro" id="IPR003148">
    <property type="entry name" value="RCK_N"/>
</dbReference>
<dbReference type="PANTHER" id="PTHR43833:SF9">
    <property type="entry name" value="POTASSIUM CHANNEL PROTEIN YUGO-RELATED"/>
    <property type="match status" value="1"/>
</dbReference>
<protein>
    <submittedName>
        <fullName evidence="4">Potassium channel family protein</fullName>
    </submittedName>
</protein>
<dbReference type="InterPro" id="IPR036291">
    <property type="entry name" value="NAD(P)-bd_dom_sf"/>
</dbReference>
<dbReference type="RefSeq" id="WP_338505320.1">
    <property type="nucleotide sequence ID" value="NZ_CP145607.1"/>
</dbReference>
<dbReference type="PANTHER" id="PTHR43833">
    <property type="entry name" value="POTASSIUM CHANNEL PROTEIN 2-RELATED-RELATED"/>
    <property type="match status" value="1"/>
</dbReference>
<feature type="transmembrane region" description="Helical" evidence="2">
    <location>
        <begin position="45"/>
        <end position="65"/>
    </location>
</feature>
<evidence type="ECO:0000313" key="5">
    <source>
        <dbReference type="Proteomes" id="UP001382935"/>
    </source>
</evidence>
<dbReference type="PROSITE" id="PS51201">
    <property type="entry name" value="RCK_N"/>
    <property type="match status" value="1"/>
</dbReference>
<proteinExistence type="predicted"/>
<dbReference type="Gene3D" id="1.10.287.70">
    <property type="match status" value="1"/>
</dbReference>
<keyword evidence="2" id="KW-1133">Transmembrane helix</keyword>
<dbReference type="SUPFAM" id="SSF81324">
    <property type="entry name" value="Voltage-gated potassium channels"/>
    <property type="match status" value="1"/>
</dbReference>
<dbReference type="EMBL" id="CP145607">
    <property type="protein sequence ID" value="WWM71701.1"/>
    <property type="molecule type" value="Genomic_DNA"/>
</dbReference>
<dbReference type="Pfam" id="PF02254">
    <property type="entry name" value="TrkA_N"/>
    <property type="match status" value="1"/>
</dbReference>
<keyword evidence="4" id="KW-0813">Transport</keyword>
<dbReference type="GO" id="GO:0034220">
    <property type="term" value="P:monoatomic ion transmembrane transport"/>
    <property type="evidence" value="ECO:0007669"/>
    <property type="project" value="UniProtKB-KW"/>
</dbReference>
<dbReference type="Proteomes" id="UP001382935">
    <property type="component" value="Chromosome"/>
</dbReference>
<reference evidence="4 5" key="1">
    <citation type="submission" date="2024-02" db="EMBL/GenBank/DDBJ databases">
        <title>Full genome sequence of Sphingomonas kaistensis.</title>
        <authorList>
            <person name="Poletto B.L."/>
            <person name="Silva G."/>
            <person name="Galante D."/>
            <person name="Campos K.R."/>
            <person name="Santos M.B.N."/>
            <person name="Sacchi C.T."/>
        </authorList>
    </citation>
    <scope>NUCLEOTIDE SEQUENCE [LARGE SCALE GENOMIC DNA]</scope>
    <source>
        <strain evidence="4 5">MA4R</strain>
    </source>
</reference>
<evidence type="ECO:0000256" key="2">
    <source>
        <dbReference type="SAM" id="Phobius"/>
    </source>
</evidence>
<evidence type="ECO:0000259" key="3">
    <source>
        <dbReference type="PROSITE" id="PS51201"/>
    </source>
</evidence>
<dbReference type="Pfam" id="PF07885">
    <property type="entry name" value="Ion_trans_2"/>
    <property type="match status" value="1"/>
</dbReference>
<dbReference type="InterPro" id="IPR013099">
    <property type="entry name" value="K_chnl_dom"/>
</dbReference>
<comment type="subcellular location">
    <subcellularLocation>
        <location evidence="1">Cell membrane</location>
        <topology evidence="1">Multi-pass membrane protein</topology>
    </subcellularLocation>
</comment>
<keyword evidence="2" id="KW-0812">Transmembrane</keyword>